<feature type="region of interest" description="Disordered" evidence="1">
    <location>
        <begin position="664"/>
        <end position="691"/>
    </location>
</feature>
<dbReference type="InterPro" id="IPR032830">
    <property type="entry name" value="XPB/Ssl2_N"/>
</dbReference>
<dbReference type="AlphaFoldDB" id="A0A5C4VL73"/>
<evidence type="ECO:0000313" key="4">
    <source>
        <dbReference type="Proteomes" id="UP000313231"/>
    </source>
</evidence>
<evidence type="ECO:0000313" key="3">
    <source>
        <dbReference type="EMBL" id="TNM36593.1"/>
    </source>
</evidence>
<protein>
    <recommendedName>
        <fullName evidence="2">Helicase XPB/Ssl2 N-terminal domain-containing protein</fullName>
    </recommendedName>
</protein>
<organism evidence="3 4">
    <name type="scientific">Nocardioides albidus</name>
    <dbReference type="NCBI Taxonomy" id="1517589"/>
    <lineage>
        <taxon>Bacteria</taxon>
        <taxon>Bacillati</taxon>
        <taxon>Actinomycetota</taxon>
        <taxon>Actinomycetes</taxon>
        <taxon>Propionibacteriales</taxon>
        <taxon>Nocardioidaceae</taxon>
        <taxon>Nocardioides</taxon>
    </lineage>
</organism>
<feature type="domain" description="Helicase XPB/Ssl2 N-terminal" evidence="2">
    <location>
        <begin position="477"/>
        <end position="599"/>
    </location>
</feature>
<dbReference type="Proteomes" id="UP000313231">
    <property type="component" value="Unassembled WGS sequence"/>
</dbReference>
<sequence>MGAGRRGHRSLADQLRSWPDDRLQRLLTARPDLATPAPHDFGQLASRAAVRNSIARALDGLTRGELSVLDALVVAGQTTDREVAAIVRAETGYVEATLARLRDLALAWDSPEGLRALSGVADAMIGGADAGVSGLRPRSSSARPAEEIAEVLASLPPAARAMLDHVITEGGTAKSGTVRVGLRPEDAETPAELLVAHRLLVPGGSLLPGLLVVPGEVGLVVRGGRTTTGPVDEPPAVAAEARSPRLAASAALGAATDLVRRVGLLLEWWGGRPAAALRTTGLGVRELRAAAAQLQVAEPEAALLVELAHDAGLAATRADADGNPVWVPTTVFDEWAERPVAERWAVLARAWLSSSRLPSLVGERGPDQKPWNALTPELSASGMPEAKEMALRILADLPEGHGLAAGTGLPSLVARVAWERPRRPRTRPDLVAWAVAEAAVLGLTGADVLAPYARPLLEGHDPAPVLADLLPPPVDHVLVQADLTAVAPGPLEPDLARRLQQVADVESHGAATVYRFTAGSVRRALDAGWTAAELHAFVLAASRTPVPQPLSYLIDDVVRSFGRLRVGMASSFVRSEDEAALAALVNHPKAPGLGLQRIAPTVLVSTQPIDVLLPRLRELGLAPVVEGPDGVVRVGAPDALRARPPRTRDRADAARAAARQAAQAASAVATVREGDEAARSRPASASAPGGGVLSALRDAIERGGAVLIAFTDNQGVVSERTVRPLVVEGGQLTALDADAGEDDPDAERRYAVHRIGRVIPVG</sequence>
<proteinExistence type="predicted"/>
<gene>
    <name evidence="3" type="ORF">FHP29_20925</name>
</gene>
<reference evidence="3 4" key="1">
    <citation type="journal article" date="2016" name="Int. J. Syst. Evol. Microbiol.">
        <title>Nocardioides albidus sp. nov., an actinobacterium isolated from garden soil.</title>
        <authorList>
            <person name="Singh H."/>
            <person name="Du J."/>
            <person name="Trinh H."/>
            <person name="Won K."/>
            <person name="Yang J.E."/>
            <person name="Yin C."/>
            <person name="Kook M."/>
            <person name="Yi T.H."/>
        </authorList>
    </citation>
    <scope>NUCLEOTIDE SEQUENCE [LARGE SCALE GENOMIC DNA]</scope>
    <source>
        <strain evidence="3 4">CCTCC AB 2015297</strain>
    </source>
</reference>
<dbReference type="OrthoDB" id="3415124at2"/>
<comment type="caution">
    <text evidence="3">The sequence shown here is derived from an EMBL/GenBank/DDBJ whole genome shotgun (WGS) entry which is preliminary data.</text>
</comment>
<evidence type="ECO:0000259" key="2">
    <source>
        <dbReference type="Pfam" id="PF13625"/>
    </source>
</evidence>
<evidence type="ECO:0000256" key="1">
    <source>
        <dbReference type="SAM" id="MobiDB-lite"/>
    </source>
</evidence>
<keyword evidence="4" id="KW-1185">Reference proteome</keyword>
<name>A0A5C4VL73_9ACTN</name>
<accession>A0A5C4VL73</accession>
<dbReference type="Pfam" id="PF13625">
    <property type="entry name" value="Helicase_C_3"/>
    <property type="match status" value="1"/>
</dbReference>
<dbReference type="EMBL" id="VDMP01000027">
    <property type="protein sequence ID" value="TNM36593.1"/>
    <property type="molecule type" value="Genomic_DNA"/>
</dbReference>